<gene>
    <name evidence="3" type="primary">LOC131800622</name>
</gene>
<dbReference type="PANTHER" id="PTHR47510">
    <property type="entry name" value="REVERSE TRANSCRIPTASE DOMAIN-CONTAINING PROTEIN"/>
    <property type="match status" value="1"/>
</dbReference>
<dbReference type="GeneID" id="131800622"/>
<dbReference type="InterPro" id="IPR036691">
    <property type="entry name" value="Endo/exonu/phosph_ase_sf"/>
</dbReference>
<reference evidence="3" key="1">
    <citation type="submission" date="2025-08" db="UniProtKB">
        <authorList>
            <consortium name="RefSeq"/>
        </authorList>
    </citation>
    <scope>IDENTIFICATION</scope>
    <source>
        <strain evidence="3">Aabys</strain>
        <tissue evidence="3">Whole body</tissue>
    </source>
</reference>
<dbReference type="Gene3D" id="3.60.10.10">
    <property type="entry name" value="Endonuclease/exonuclease/phosphatase"/>
    <property type="match status" value="1"/>
</dbReference>
<evidence type="ECO:0000313" key="3">
    <source>
        <dbReference type="RefSeq" id="XP_058974110.1"/>
    </source>
</evidence>
<protein>
    <submittedName>
        <fullName evidence="3">Uncharacterized protein LOC131800622</fullName>
    </submittedName>
</protein>
<proteinExistence type="predicted"/>
<accession>A0ABM3UKQ6</accession>
<evidence type="ECO:0000313" key="2">
    <source>
        <dbReference type="Proteomes" id="UP001652621"/>
    </source>
</evidence>
<feature type="domain" description="Endonuclease/exonuclease/phosphatase" evidence="1">
    <location>
        <begin position="18"/>
        <end position="195"/>
    </location>
</feature>
<keyword evidence="2" id="KW-1185">Reference proteome</keyword>
<dbReference type="InterPro" id="IPR005135">
    <property type="entry name" value="Endo/exonuclease/phosphatase"/>
</dbReference>
<name>A0ABM3UKQ6_MUSDO</name>
<dbReference type="Proteomes" id="UP001652621">
    <property type="component" value="Unplaced"/>
</dbReference>
<dbReference type="SUPFAM" id="SSF56219">
    <property type="entry name" value="DNase I-like"/>
    <property type="match status" value="1"/>
</dbReference>
<evidence type="ECO:0000259" key="1">
    <source>
        <dbReference type="Pfam" id="PF03372"/>
    </source>
</evidence>
<dbReference type="PANTHER" id="PTHR47510:SF3">
    <property type="entry name" value="ENDO_EXONUCLEASE_PHOSPHATASE DOMAIN-CONTAINING PROTEIN"/>
    <property type="match status" value="1"/>
</dbReference>
<dbReference type="Pfam" id="PF03372">
    <property type="entry name" value="Exo_endo_phos"/>
    <property type="match status" value="1"/>
</dbReference>
<sequence>MIRILGKQKNGLKLVHINAQSLNNKLDEFEQLFVSSNVDLICVSETWFHSDVQDGIYNIPGYTLFRADRKTFAGGSCIYVRSGIKCKVKLKSDNCNSNEYIFLELILRRNQKCLVGCVYRPNKQSNVTELISELQNISMSYEDVIICGDFNSNILVEKSLTDEFEALDLYPINSTCPTHYHSTSSSLIDIIFLNQLSKLLLYDQLSAPMFSKHDLLYMIYDVNVSCTEECITYRDFKRINYNMLDYHLLSINWNEVYTLADVNDQVLFLQDKCNVILNDCVPLKTITPKNNTKPWFNSQIKRLINERDASYKRWKKFKTPDFYEHFKSLRRETTSKIQKAKATHYKNQFSTAVNSKSKWKRIREIGIGQAPRSSSHEDIDIDALNMKFTGNNSVNISENVYSNLNIVRNDNEFSFRCVEQDDIYSAFREISSNAEVCVPGGMETSKNCADSKV</sequence>
<organism evidence="2 3">
    <name type="scientific">Musca domestica</name>
    <name type="common">House fly</name>
    <dbReference type="NCBI Taxonomy" id="7370"/>
    <lineage>
        <taxon>Eukaryota</taxon>
        <taxon>Metazoa</taxon>
        <taxon>Ecdysozoa</taxon>
        <taxon>Arthropoda</taxon>
        <taxon>Hexapoda</taxon>
        <taxon>Insecta</taxon>
        <taxon>Pterygota</taxon>
        <taxon>Neoptera</taxon>
        <taxon>Endopterygota</taxon>
        <taxon>Diptera</taxon>
        <taxon>Brachycera</taxon>
        <taxon>Muscomorpha</taxon>
        <taxon>Muscoidea</taxon>
        <taxon>Muscidae</taxon>
        <taxon>Musca</taxon>
    </lineage>
</organism>
<dbReference type="RefSeq" id="XP_058974110.1">
    <property type="nucleotide sequence ID" value="XM_059118127.1"/>
</dbReference>